<gene>
    <name evidence="8" type="primary">LOC105365594</name>
</gene>
<evidence type="ECO:0000256" key="4">
    <source>
        <dbReference type="ARBA" id="ARBA00022833"/>
    </source>
</evidence>
<dbReference type="SMART" id="SM00355">
    <property type="entry name" value="ZnF_C2H2"/>
    <property type="match status" value="9"/>
</dbReference>
<dbReference type="SUPFAM" id="SSF57667">
    <property type="entry name" value="beta-beta-alpha zinc fingers"/>
    <property type="match status" value="3"/>
</dbReference>
<reference evidence="8" key="1">
    <citation type="submission" date="2025-08" db="UniProtKB">
        <authorList>
            <consortium name="RefSeq"/>
        </authorList>
    </citation>
    <scope>IDENTIFICATION</scope>
</reference>
<evidence type="ECO:0000256" key="5">
    <source>
        <dbReference type="PROSITE-ProRule" id="PRU00042"/>
    </source>
</evidence>
<dbReference type="PANTHER" id="PTHR24379">
    <property type="entry name" value="KRAB AND ZINC FINGER DOMAIN-CONTAINING"/>
    <property type="match status" value="1"/>
</dbReference>
<name>A0AAJ6YQ06_9HYME</name>
<proteinExistence type="predicted"/>
<dbReference type="GO" id="GO:0008270">
    <property type="term" value="F:zinc ion binding"/>
    <property type="evidence" value="ECO:0007669"/>
    <property type="project" value="UniProtKB-KW"/>
</dbReference>
<dbReference type="PANTHER" id="PTHR24379:SF121">
    <property type="entry name" value="C2H2-TYPE DOMAIN-CONTAINING PROTEIN"/>
    <property type="match status" value="1"/>
</dbReference>
<feature type="domain" description="C2H2-type" evidence="6">
    <location>
        <begin position="292"/>
        <end position="320"/>
    </location>
</feature>
<accession>A0AAJ6YQ06</accession>
<evidence type="ECO:0000313" key="7">
    <source>
        <dbReference type="Proteomes" id="UP000695007"/>
    </source>
</evidence>
<dbReference type="RefSeq" id="XP_011502106.1">
    <property type="nucleotide sequence ID" value="XM_011503804.1"/>
</dbReference>
<evidence type="ECO:0000313" key="8">
    <source>
        <dbReference type="RefSeq" id="XP_011502106.1"/>
    </source>
</evidence>
<evidence type="ECO:0000256" key="2">
    <source>
        <dbReference type="ARBA" id="ARBA00022737"/>
    </source>
</evidence>
<dbReference type="InterPro" id="IPR036236">
    <property type="entry name" value="Znf_C2H2_sf"/>
</dbReference>
<keyword evidence="2" id="KW-0677">Repeat</keyword>
<organism evidence="7 8">
    <name type="scientific">Ceratosolen solmsi marchali</name>
    <dbReference type="NCBI Taxonomy" id="326594"/>
    <lineage>
        <taxon>Eukaryota</taxon>
        <taxon>Metazoa</taxon>
        <taxon>Ecdysozoa</taxon>
        <taxon>Arthropoda</taxon>
        <taxon>Hexapoda</taxon>
        <taxon>Insecta</taxon>
        <taxon>Pterygota</taxon>
        <taxon>Neoptera</taxon>
        <taxon>Endopterygota</taxon>
        <taxon>Hymenoptera</taxon>
        <taxon>Apocrita</taxon>
        <taxon>Proctotrupomorpha</taxon>
        <taxon>Chalcidoidea</taxon>
        <taxon>Agaonidae</taxon>
        <taxon>Agaoninae</taxon>
        <taxon>Ceratosolen</taxon>
    </lineage>
</organism>
<keyword evidence="7" id="KW-1185">Reference proteome</keyword>
<sequence length="355" mass="40788">MNDTSEEDTEDLMSKLSVYKLMSGGNYGCELCSAKNIPTIVEKKALMVRHLLRAHTQCHNYECSSCSVTFKKKSRLKSHCDTEHRQADDKKLFECAKCEHRSKDEDLLRLHALRKHASVYSYVCKCCAKCFKTWRAKNEHEKMEERSRNSGEPKPTYVCDMCNDILKTKQELIIHLKEIHSENFYKNGVKILRNCKHCNKLFMSRNSLREHLPNHEKSFASVPRWGCIAASLPEGHACEICGKRLSSKDHLKKHWRVHSGERPYVCQECGQAFALRTTMRIHALSHRGVKPYVCELCGLGYSQRSALMTHWKSKHRGLPAPPPIEIHHYFDKEGKVMASRKTLDVGSGNKAPYPG</sequence>
<feature type="domain" description="C2H2-type" evidence="6">
    <location>
        <begin position="236"/>
        <end position="263"/>
    </location>
</feature>
<feature type="domain" description="C2H2-type" evidence="6">
    <location>
        <begin position="193"/>
        <end position="220"/>
    </location>
</feature>
<dbReference type="InterPro" id="IPR013087">
    <property type="entry name" value="Znf_C2H2_type"/>
</dbReference>
<keyword evidence="1" id="KW-0479">Metal-binding</keyword>
<dbReference type="PROSITE" id="PS50157">
    <property type="entry name" value="ZINC_FINGER_C2H2_2"/>
    <property type="match status" value="6"/>
</dbReference>
<evidence type="ECO:0000256" key="3">
    <source>
        <dbReference type="ARBA" id="ARBA00022771"/>
    </source>
</evidence>
<feature type="domain" description="C2H2-type" evidence="6">
    <location>
        <begin position="61"/>
        <end position="89"/>
    </location>
</feature>
<feature type="domain" description="C2H2-type" evidence="6">
    <location>
        <begin position="157"/>
        <end position="181"/>
    </location>
</feature>
<evidence type="ECO:0000259" key="6">
    <source>
        <dbReference type="PROSITE" id="PS50157"/>
    </source>
</evidence>
<dbReference type="GO" id="GO:0005634">
    <property type="term" value="C:nucleus"/>
    <property type="evidence" value="ECO:0007669"/>
    <property type="project" value="UniProtKB-ARBA"/>
</dbReference>
<feature type="domain" description="C2H2-type" evidence="6">
    <location>
        <begin position="264"/>
        <end position="291"/>
    </location>
</feature>
<dbReference type="Pfam" id="PF00096">
    <property type="entry name" value="zf-C2H2"/>
    <property type="match status" value="2"/>
</dbReference>
<dbReference type="AlphaFoldDB" id="A0AAJ6YQ06"/>
<dbReference type="KEGG" id="csol:105365594"/>
<evidence type="ECO:0000256" key="1">
    <source>
        <dbReference type="ARBA" id="ARBA00022723"/>
    </source>
</evidence>
<dbReference type="FunFam" id="3.30.160.60:FF:000446">
    <property type="entry name" value="Zinc finger protein"/>
    <property type="match status" value="1"/>
</dbReference>
<keyword evidence="4" id="KW-0862">Zinc</keyword>
<dbReference type="Gene3D" id="3.30.160.60">
    <property type="entry name" value="Classic Zinc Finger"/>
    <property type="match status" value="5"/>
</dbReference>
<dbReference type="FunFam" id="3.30.160.60:FF:000176">
    <property type="entry name" value="zinc finger protein 70"/>
    <property type="match status" value="1"/>
</dbReference>
<dbReference type="GeneID" id="105365594"/>
<protein>
    <submittedName>
        <fullName evidence="8">Zinc finger protein 415-like isoform X1</fullName>
    </submittedName>
</protein>
<dbReference type="PROSITE" id="PS00028">
    <property type="entry name" value="ZINC_FINGER_C2H2_1"/>
    <property type="match status" value="6"/>
</dbReference>
<keyword evidence="3 5" id="KW-0863">Zinc-finger</keyword>
<dbReference type="Proteomes" id="UP000695007">
    <property type="component" value="Unplaced"/>
</dbReference>